<evidence type="ECO:0000313" key="7">
    <source>
        <dbReference type="EMBL" id="PSB57012.1"/>
    </source>
</evidence>
<dbReference type="GO" id="GO:0046872">
    <property type="term" value="F:metal ion binding"/>
    <property type="evidence" value="ECO:0007669"/>
    <property type="project" value="UniProtKB-KW"/>
</dbReference>
<keyword evidence="8" id="KW-1185">Reference proteome</keyword>
<feature type="coiled-coil region" evidence="3">
    <location>
        <begin position="23"/>
        <end position="50"/>
    </location>
</feature>
<evidence type="ECO:0000256" key="1">
    <source>
        <dbReference type="ARBA" id="ARBA00001968"/>
    </source>
</evidence>
<proteinExistence type="predicted"/>
<evidence type="ECO:0000256" key="3">
    <source>
        <dbReference type="SAM" id="Coils"/>
    </source>
</evidence>
<dbReference type="EMBL" id="PVWO01000097">
    <property type="protein sequence ID" value="PSB57012.1"/>
    <property type="molecule type" value="Genomic_DNA"/>
</dbReference>
<dbReference type="Proteomes" id="UP000238937">
    <property type="component" value="Unassembled WGS sequence"/>
</dbReference>
<feature type="domain" description="Transposase Helix-turn-helix" evidence="6">
    <location>
        <begin position="62"/>
        <end position="111"/>
    </location>
</feature>
<evidence type="ECO:0000313" key="8">
    <source>
        <dbReference type="Proteomes" id="UP000238937"/>
    </source>
</evidence>
<evidence type="ECO:0000256" key="4">
    <source>
        <dbReference type="SAM" id="MobiDB-lite"/>
    </source>
</evidence>
<dbReference type="RefSeq" id="WP_106303569.1">
    <property type="nucleotide sequence ID" value="NZ_PVWO01000097.1"/>
</dbReference>
<dbReference type="PANTHER" id="PTHR23080">
    <property type="entry name" value="THAP DOMAIN PROTEIN"/>
    <property type="match status" value="1"/>
</dbReference>
<evidence type="ECO:0000259" key="5">
    <source>
        <dbReference type="Pfam" id="PF13359"/>
    </source>
</evidence>
<dbReference type="Pfam" id="PF13359">
    <property type="entry name" value="DDE_Tnp_4"/>
    <property type="match status" value="1"/>
</dbReference>
<sequence>MKNPLHYIHKYPDRTRKILGISAEQFEALLRQAKSEADKLEWEQEQKKNRINKKGGGRPKILTRSEEVCLCIFYLRNLPTFEVLGMQFNVSKTEANDTFNYWLKIIRKILPSSLIEQFKKDEKELEIIKQMLTEQELIVDSWEQARERPEDNQEQKKYYSGKKKQHTFKGQVITLPLGKDVIDLEVGKQGKASDINLFREQQQKFESNQKFTGDKGYQGGTNIKTPQKKPKGKELTESQKSENKVVSSERIYVEHMIRLFKIFRIAKERFRMNSDKYEQIILTVCGLVRLRIGALILPTS</sequence>
<evidence type="ECO:0000259" key="6">
    <source>
        <dbReference type="Pfam" id="PF13613"/>
    </source>
</evidence>
<accession>A0A2T1GH59</accession>
<evidence type="ECO:0000256" key="2">
    <source>
        <dbReference type="ARBA" id="ARBA00022723"/>
    </source>
</evidence>
<comment type="caution">
    <text evidence="7">The sequence shown here is derived from an EMBL/GenBank/DDBJ whole genome shotgun (WGS) entry which is preliminary data.</text>
</comment>
<dbReference type="Pfam" id="PF13613">
    <property type="entry name" value="HTH_Tnp_4"/>
    <property type="match status" value="1"/>
</dbReference>
<keyword evidence="3" id="KW-0175">Coiled coil</keyword>
<dbReference type="InterPro" id="IPR027805">
    <property type="entry name" value="Transposase_HTH_dom"/>
</dbReference>
<dbReference type="OrthoDB" id="517619at2"/>
<organism evidence="7 8">
    <name type="scientific">Chamaesiphon polymorphus CCALA 037</name>
    <dbReference type="NCBI Taxonomy" id="2107692"/>
    <lineage>
        <taxon>Bacteria</taxon>
        <taxon>Bacillati</taxon>
        <taxon>Cyanobacteriota</taxon>
        <taxon>Cyanophyceae</taxon>
        <taxon>Gomontiellales</taxon>
        <taxon>Chamaesiphonaceae</taxon>
        <taxon>Chamaesiphon</taxon>
    </lineage>
</organism>
<feature type="region of interest" description="Disordered" evidence="4">
    <location>
        <begin position="209"/>
        <end position="241"/>
    </location>
</feature>
<name>A0A2T1GH59_9CYAN</name>
<dbReference type="AlphaFoldDB" id="A0A2T1GH59"/>
<feature type="domain" description="DDE Tnp4" evidence="5">
    <location>
        <begin position="139"/>
        <end position="288"/>
    </location>
</feature>
<gene>
    <name evidence="7" type="ORF">C7B77_09875</name>
</gene>
<comment type="cofactor">
    <cofactor evidence="1">
        <name>a divalent metal cation</name>
        <dbReference type="ChEBI" id="CHEBI:60240"/>
    </cofactor>
</comment>
<keyword evidence="2" id="KW-0479">Metal-binding</keyword>
<protein>
    <submittedName>
        <fullName evidence="7">IS5/IS1182 family transposase</fullName>
    </submittedName>
</protein>
<feature type="compositionally biased region" description="Basic and acidic residues" evidence="4">
    <location>
        <begin position="232"/>
        <end position="241"/>
    </location>
</feature>
<dbReference type="InterPro" id="IPR027806">
    <property type="entry name" value="HARBI1_dom"/>
</dbReference>
<reference evidence="7 8" key="1">
    <citation type="submission" date="2018-03" db="EMBL/GenBank/DDBJ databases">
        <title>The ancient ancestry and fast evolution of plastids.</title>
        <authorList>
            <person name="Moore K.R."/>
            <person name="Magnabosco C."/>
            <person name="Momper L."/>
            <person name="Gold D.A."/>
            <person name="Bosak T."/>
            <person name="Fournier G.P."/>
        </authorList>
    </citation>
    <scope>NUCLEOTIDE SEQUENCE [LARGE SCALE GENOMIC DNA]</scope>
    <source>
        <strain evidence="7 8">CCALA 037</strain>
    </source>
</reference>